<organism evidence="2">
    <name type="scientific">marine metagenome</name>
    <dbReference type="NCBI Taxonomy" id="408172"/>
    <lineage>
        <taxon>unclassified sequences</taxon>
        <taxon>metagenomes</taxon>
        <taxon>ecological metagenomes</taxon>
    </lineage>
</organism>
<evidence type="ECO:0000259" key="1">
    <source>
        <dbReference type="Pfam" id="PF08722"/>
    </source>
</evidence>
<dbReference type="Pfam" id="PF08722">
    <property type="entry name" value="Tn7_TnsA-like_N"/>
    <property type="match status" value="1"/>
</dbReference>
<dbReference type="HAMAP" id="MF_04160">
    <property type="entry name" value="NUCL_HEAD_T4"/>
    <property type="match status" value="1"/>
</dbReference>
<feature type="domain" description="TnsA endonuclease N-terminal" evidence="1">
    <location>
        <begin position="40"/>
        <end position="135"/>
    </location>
</feature>
<dbReference type="GO" id="GO:0004527">
    <property type="term" value="F:exonuclease activity"/>
    <property type="evidence" value="ECO:0007669"/>
    <property type="project" value="InterPro"/>
</dbReference>
<protein>
    <recommendedName>
        <fullName evidence="1">TnsA endonuclease N-terminal domain-containing protein</fullName>
    </recommendedName>
</protein>
<gene>
    <name evidence="2" type="ORF">METZ01_LOCUS138495</name>
</gene>
<dbReference type="InterPro" id="IPR046390">
    <property type="entry name" value="NUCL_HEAD_T4"/>
</dbReference>
<evidence type="ECO:0000313" key="2">
    <source>
        <dbReference type="EMBL" id="SVA85641.1"/>
    </source>
</evidence>
<dbReference type="Gene3D" id="3.40.91.30">
    <property type="match status" value="1"/>
</dbReference>
<dbReference type="AlphaFoldDB" id="A0A381Z9J3"/>
<dbReference type="GO" id="GO:0004519">
    <property type="term" value="F:endonuclease activity"/>
    <property type="evidence" value="ECO:0007669"/>
    <property type="project" value="InterPro"/>
</dbReference>
<name>A0A381Z9J3_9ZZZZ</name>
<dbReference type="EMBL" id="UINC01020385">
    <property type="protein sequence ID" value="SVA85641.1"/>
    <property type="molecule type" value="Genomic_DNA"/>
</dbReference>
<sequence>MARFAQGKYSLKFPAKYIGTKTPTYRSSWEFAFMRFCDEHPNVETWASEAVKIPYRNPLTGKYTIYVPDFFVTYADKSGKQKVELIEVKPANQSVKEKLGRSRSNKAHYILNQAKWTAARAWCKQKGIFFRVVNEGDIFHQGSRLG</sequence>
<reference evidence="2" key="1">
    <citation type="submission" date="2018-05" db="EMBL/GenBank/DDBJ databases">
        <authorList>
            <person name="Lanie J.A."/>
            <person name="Ng W.-L."/>
            <person name="Kazmierczak K.M."/>
            <person name="Andrzejewski T.M."/>
            <person name="Davidsen T.M."/>
            <person name="Wayne K.J."/>
            <person name="Tettelin H."/>
            <person name="Glass J.I."/>
            <person name="Rusch D."/>
            <person name="Podicherti R."/>
            <person name="Tsui H.-C.T."/>
            <person name="Winkler M.E."/>
        </authorList>
    </citation>
    <scope>NUCLEOTIDE SEQUENCE</scope>
</reference>
<dbReference type="InterPro" id="IPR014833">
    <property type="entry name" value="TnsA_N"/>
</dbReference>
<proteinExistence type="inferred from homology"/>
<accession>A0A381Z9J3</accession>